<proteinExistence type="predicted"/>
<feature type="compositionally biased region" description="Basic and acidic residues" evidence="1">
    <location>
        <begin position="233"/>
        <end position="244"/>
    </location>
</feature>
<reference evidence="2" key="1">
    <citation type="journal article" date="2022" name="Plant J.">
        <title>Strategies of tolerance reflected in two North American maple genomes.</title>
        <authorList>
            <person name="McEvoy S.L."/>
            <person name="Sezen U.U."/>
            <person name="Trouern-Trend A."/>
            <person name="McMahon S.M."/>
            <person name="Schaberg P.G."/>
            <person name="Yang J."/>
            <person name="Wegrzyn J.L."/>
            <person name="Swenson N.G."/>
        </authorList>
    </citation>
    <scope>NUCLEOTIDE SEQUENCE</scope>
    <source>
        <strain evidence="2">NS2018</strain>
    </source>
</reference>
<accession>A0AA39TD19</accession>
<reference evidence="2" key="2">
    <citation type="submission" date="2023-06" db="EMBL/GenBank/DDBJ databases">
        <authorList>
            <person name="Swenson N.G."/>
            <person name="Wegrzyn J.L."/>
            <person name="Mcevoy S.L."/>
        </authorList>
    </citation>
    <scope>NUCLEOTIDE SEQUENCE</scope>
    <source>
        <strain evidence="2">NS2018</strain>
        <tissue evidence="2">Leaf</tissue>
    </source>
</reference>
<organism evidence="2 3">
    <name type="scientific">Acer saccharum</name>
    <name type="common">Sugar maple</name>
    <dbReference type="NCBI Taxonomy" id="4024"/>
    <lineage>
        <taxon>Eukaryota</taxon>
        <taxon>Viridiplantae</taxon>
        <taxon>Streptophyta</taxon>
        <taxon>Embryophyta</taxon>
        <taxon>Tracheophyta</taxon>
        <taxon>Spermatophyta</taxon>
        <taxon>Magnoliopsida</taxon>
        <taxon>eudicotyledons</taxon>
        <taxon>Gunneridae</taxon>
        <taxon>Pentapetalae</taxon>
        <taxon>rosids</taxon>
        <taxon>malvids</taxon>
        <taxon>Sapindales</taxon>
        <taxon>Sapindaceae</taxon>
        <taxon>Hippocastanoideae</taxon>
        <taxon>Acereae</taxon>
        <taxon>Acer</taxon>
    </lineage>
</organism>
<gene>
    <name evidence="2" type="ORF">LWI29_019875</name>
</gene>
<evidence type="ECO:0000313" key="2">
    <source>
        <dbReference type="EMBL" id="KAK0607747.1"/>
    </source>
</evidence>
<protein>
    <recommendedName>
        <fullName evidence="4">DUF4283 domain-containing protein</fullName>
    </recommendedName>
</protein>
<evidence type="ECO:0000313" key="3">
    <source>
        <dbReference type="Proteomes" id="UP001168877"/>
    </source>
</evidence>
<evidence type="ECO:0000256" key="1">
    <source>
        <dbReference type="SAM" id="MobiDB-lite"/>
    </source>
</evidence>
<dbReference type="EMBL" id="JAUESC010000001">
    <property type="protein sequence ID" value="KAK0607747.1"/>
    <property type="molecule type" value="Genomic_DNA"/>
</dbReference>
<dbReference type="PANTHER" id="PTHR34427">
    <property type="entry name" value="DUF4283 DOMAIN PROTEIN"/>
    <property type="match status" value="1"/>
</dbReference>
<dbReference type="AlphaFoldDB" id="A0AA39TD19"/>
<name>A0AA39TD19_ACESA</name>
<comment type="caution">
    <text evidence="2">The sequence shown here is derived from an EMBL/GenBank/DDBJ whole genome shotgun (WGS) entry which is preliminary data.</text>
</comment>
<keyword evidence="3" id="KW-1185">Reference proteome</keyword>
<sequence>MDGHEIGEVEKENIKSMFWDYSLNDQVWLKKCAIGILKGFKDVSRVNHRLESLGCMFSSLYLGDKSILWVFDSEVSKERFIREKHLWEDYFSMMGRWFDNLVPQSRLAWVNVWGTPISCWSPEFFMKLGWQIGEPLLVDNLTLNKVQLDRGRILVLVPQQTQEIIRIKIHGGQMPCMVKLEVDANPIDMGWLENFLALRKNHLKVGRNSRPKMEDFQIGDLNGVGEDPSAQVGKDRRALEKRCQESSSEMAVRGKVIGQDKLDRRT</sequence>
<feature type="region of interest" description="Disordered" evidence="1">
    <location>
        <begin position="216"/>
        <end position="266"/>
    </location>
</feature>
<dbReference type="Proteomes" id="UP001168877">
    <property type="component" value="Unassembled WGS sequence"/>
</dbReference>
<evidence type="ECO:0008006" key="4">
    <source>
        <dbReference type="Google" id="ProtNLM"/>
    </source>
</evidence>
<dbReference type="PANTHER" id="PTHR34427:SF5">
    <property type="entry name" value="DUF4283 DOMAIN-CONTAINING PROTEIN"/>
    <property type="match status" value="1"/>
</dbReference>